<dbReference type="NCBIfam" id="TIGR02122">
    <property type="entry name" value="TRAP_TAXI"/>
    <property type="match status" value="1"/>
</dbReference>
<dbReference type="PROSITE" id="PS51257">
    <property type="entry name" value="PROKAR_LIPOPROTEIN"/>
    <property type="match status" value="1"/>
</dbReference>
<dbReference type="EMBL" id="AOHZ01000034">
    <property type="protein sequence ID" value="ELY58683.1"/>
    <property type="molecule type" value="Genomic_DNA"/>
</dbReference>
<dbReference type="PROSITE" id="PS51318">
    <property type="entry name" value="TAT"/>
    <property type="match status" value="1"/>
</dbReference>
<evidence type="ECO:0000313" key="1">
    <source>
        <dbReference type="EMBL" id="ELY58683.1"/>
    </source>
</evidence>
<name>L9XDI3_9EURY</name>
<dbReference type="InterPro" id="IPR006311">
    <property type="entry name" value="TAT_signal"/>
</dbReference>
<dbReference type="OrthoDB" id="27995at2157"/>
<proteinExistence type="predicted"/>
<organism evidence="1 2">
    <name type="scientific">Natronolimnohabitans innermongolicus JCM 12255</name>
    <dbReference type="NCBI Taxonomy" id="1227499"/>
    <lineage>
        <taxon>Archaea</taxon>
        <taxon>Methanobacteriati</taxon>
        <taxon>Methanobacteriota</taxon>
        <taxon>Stenosarchaea group</taxon>
        <taxon>Halobacteria</taxon>
        <taxon>Halobacteriales</taxon>
        <taxon>Natrialbaceae</taxon>
        <taxon>Natronolimnohabitans</taxon>
    </lineage>
</organism>
<dbReference type="InterPro" id="IPR011852">
    <property type="entry name" value="TRAP_TAXI"/>
</dbReference>
<dbReference type="eggNOG" id="arCOG01802">
    <property type="taxonomic scope" value="Archaea"/>
</dbReference>
<protein>
    <submittedName>
        <fullName evidence="1">TRAP transporter solute receptor, TAXI family protein</fullName>
    </submittedName>
</protein>
<evidence type="ECO:0000313" key="2">
    <source>
        <dbReference type="Proteomes" id="UP000011602"/>
    </source>
</evidence>
<keyword evidence="2" id="KW-1185">Reference proteome</keyword>
<keyword evidence="1" id="KW-0675">Receptor</keyword>
<dbReference type="Proteomes" id="UP000011602">
    <property type="component" value="Unassembled WGS sequence"/>
</dbReference>
<dbReference type="Gene3D" id="3.40.190.10">
    <property type="entry name" value="Periplasmic binding protein-like II"/>
    <property type="match status" value="2"/>
</dbReference>
<accession>L9XDI3</accession>
<dbReference type="AlphaFoldDB" id="L9XDI3"/>
<sequence>MVDRTNRFSNGQSRRSFLAAAGVGTTAAFAGCLDASLGNGGDDSDLVLVTAESGTGSYTASQGIASTVDNNADEIGLSAEPSSGTEDNIGRLDRGEADIAMLQNRSADAAVADEEPFDDLDFDVQQVVNYHDLPWLFVTYHEWTSIEDIESGSRISPTPGDSGTSRTLTDALEYVLDEDDYDRNSIAYDEQSGSFEEGQLDVGVVTISNFDFEASWVEEMKSNSDTYVLEWPDEIAEELEADDSIPTGTIDMTTDELDGYAHAPDEALAINIPYNFVVRDDLEYDYVYEFLETLHEYREEMEDDHPYLSYYMDDEWWTTRMYDDMPFHPAAADFYEELGVWDDDFVRGD</sequence>
<dbReference type="PATRIC" id="fig|1227499.3.peg.1377"/>
<dbReference type="PANTHER" id="PTHR42941">
    <property type="entry name" value="SLL1037 PROTEIN"/>
    <property type="match status" value="1"/>
</dbReference>
<dbReference type="STRING" id="1227499.C493_06752"/>
<comment type="caution">
    <text evidence="1">The sequence shown here is derived from an EMBL/GenBank/DDBJ whole genome shotgun (WGS) entry which is preliminary data.</text>
</comment>
<dbReference type="SUPFAM" id="SSF53850">
    <property type="entry name" value="Periplasmic binding protein-like II"/>
    <property type="match status" value="1"/>
</dbReference>
<dbReference type="PANTHER" id="PTHR42941:SF1">
    <property type="entry name" value="SLL1037 PROTEIN"/>
    <property type="match status" value="1"/>
</dbReference>
<reference evidence="1 2" key="1">
    <citation type="journal article" date="2014" name="PLoS Genet.">
        <title>Phylogenetically driven sequencing of extremely halophilic archaea reveals strategies for static and dynamic osmo-response.</title>
        <authorList>
            <person name="Becker E.A."/>
            <person name="Seitzer P.M."/>
            <person name="Tritt A."/>
            <person name="Larsen D."/>
            <person name="Krusor M."/>
            <person name="Yao A.I."/>
            <person name="Wu D."/>
            <person name="Madern D."/>
            <person name="Eisen J.A."/>
            <person name="Darling A.E."/>
            <person name="Facciotti M.T."/>
        </authorList>
    </citation>
    <scope>NUCLEOTIDE SEQUENCE [LARGE SCALE GENOMIC DNA]</scope>
    <source>
        <strain evidence="1 2">JCM 12255</strain>
    </source>
</reference>
<dbReference type="Pfam" id="PF16868">
    <property type="entry name" value="NMT1_3"/>
    <property type="match status" value="1"/>
</dbReference>
<gene>
    <name evidence="1" type="ORF">C493_06752</name>
</gene>
<dbReference type="RefSeq" id="WP_007258652.1">
    <property type="nucleotide sequence ID" value="NZ_AOHZ01000034.1"/>
</dbReference>